<name>A0A151NXF2_ALLMI</name>
<reference evidence="2 3" key="1">
    <citation type="journal article" date="2012" name="Genome Biol.">
        <title>Sequencing three crocodilian genomes to illuminate the evolution of archosaurs and amniotes.</title>
        <authorList>
            <person name="St John J.A."/>
            <person name="Braun E.L."/>
            <person name="Isberg S.R."/>
            <person name="Miles L.G."/>
            <person name="Chong A.Y."/>
            <person name="Gongora J."/>
            <person name="Dalzell P."/>
            <person name="Moran C."/>
            <person name="Bed'hom B."/>
            <person name="Abzhanov A."/>
            <person name="Burgess S.C."/>
            <person name="Cooksey A.M."/>
            <person name="Castoe T.A."/>
            <person name="Crawford N.G."/>
            <person name="Densmore L.D."/>
            <person name="Drew J.C."/>
            <person name="Edwards S.V."/>
            <person name="Faircloth B.C."/>
            <person name="Fujita M.K."/>
            <person name="Greenwold M.J."/>
            <person name="Hoffmann F.G."/>
            <person name="Howard J.M."/>
            <person name="Iguchi T."/>
            <person name="Janes D.E."/>
            <person name="Khan S.Y."/>
            <person name="Kohno S."/>
            <person name="de Koning A.J."/>
            <person name="Lance S.L."/>
            <person name="McCarthy F.M."/>
            <person name="McCormack J.E."/>
            <person name="Merchant M.E."/>
            <person name="Peterson D.G."/>
            <person name="Pollock D.D."/>
            <person name="Pourmand N."/>
            <person name="Raney B.J."/>
            <person name="Roessler K.A."/>
            <person name="Sanford J.R."/>
            <person name="Sawyer R.H."/>
            <person name="Schmidt C.J."/>
            <person name="Triplett E.W."/>
            <person name="Tuberville T.D."/>
            <person name="Venegas-Anaya M."/>
            <person name="Howard J.T."/>
            <person name="Jarvis E.D."/>
            <person name="Guillette L.J.Jr."/>
            <person name="Glenn T.C."/>
            <person name="Green R.E."/>
            <person name="Ray D.A."/>
        </authorList>
    </citation>
    <scope>NUCLEOTIDE SEQUENCE [LARGE SCALE GENOMIC DNA]</scope>
    <source>
        <strain evidence="2">KSC_2009_1</strain>
    </source>
</reference>
<dbReference type="EMBL" id="AKHW03001628">
    <property type="protein sequence ID" value="KYO41572.1"/>
    <property type="molecule type" value="Genomic_DNA"/>
</dbReference>
<evidence type="ECO:0000256" key="1">
    <source>
        <dbReference type="SAM" id="MobiDB-lite"/>
    </source>
</evidence>
<evidence type="ECO:0000313" key="2">
    <source>
        <dbReference type="EMBL" id="KYO41572.1"/>
    </source>
</evidence>
<evidence type="ECO:0000313" key="3">
    <source>
        <dbReference type="Proteomes" id="UP000050525"/>
    </source>
</evidence>
<dbReference type="Proteomes" id="UP000050525">
    <property type="component" value="Unassembled WGS sequence"/>
</dbReference>
<keyword evidence="3" id="KW-1185">Reference proteome</keyword>
<organism evidence="2 3">
    <name type="scientific">Alligator mississippiensis</name>
    <name type="common">American alligator</name>
    <dbReference type="NCBI Taxonomy" id="8496"/>
    <lineage>
        <taxon>Eukaryota</taxon>
        <taxon>Metazoa</taxon>
        <taxon>Chordata</taxon>
        <taxon>Craniata</taxon>
        <taxon>Vertebrata</taxon>
        <taxon>Euteleostomi</taxon>
        <taxon>Archelosauria</taxon>
        <taxon>Archosauria</taxon>
        <taxon>Crocodylia</taxon>
        <taxon>Alligatoridae</taxon>
        <taxon>Alligatorinae</taxon>
        <taxon>Alligator</taxon>
    </lineage>
</organism>
<gene>
    <name evidence="2" type="ORF">Y1Q_0006338</name>
</gene>
<feature type="compositionally biased region" description="Basic and acidic residues" evidence="1">
    <location>
        <begin position="1"/>
        <end position="12"/>
    </location>
</feature>
<accession>A0A151NXF2</accession>
<protein>
    <submittedName>
        <fullName evidence="2">Uncharacterized protein</fullName>
    </submittedName>
</protein>
<dbReference type="AlphaFoldDB" id="A0A151NXF2"/>
<comment type="caution">
    <text evidence="2">The sequence shown here is derived from an EMBL/GenBank/DDBJ whole genome shotgun (WGS) entry which is preliminary data.</text>
</comment>
<sequence>MIGRRGDGDRRGGSKVLICPPSWRVGDGGEGPRSRLSRGSPGTAPGDALAELSSFMKVLPRELHPFAGRNLLHLNLIQSC</sequence>
<proteinExistence type="predicted"/>
<feature type="region of interest" description="Disordered" evidence="1">
    <location>
        <begin position="1"/>
        <end position="47"/>
    </location>
</feature>